<dbReference type="Proteomes" id="UP000521872">
    <property type="component" value="Unassembled WGS sequence"/>
</dbReference>
<dbReference type="AlphaFoldDB" id="A0A8H4VV27"/>
<proteinExistence type="predicted"/>
<keyword evidence="5" id="KW-0175">Coiled coil</keyword>
<evidence type="ECO:0000256" key="3">
    <source>
        <dbReference type="ARBA" id="ARBA00022490"/>
    </source>
</evidence>
<dbReference type="SUPFAM" id="SSF117281">
    <property type="entry name" value="Kelch motif"/>
    <property type="match status" value="1"/>
</dbReference>
<dbReference type="GO" id="GO:0005737">
    <property type="term" value="C:cytoplasm"/>
    <property type="evidence" value="ECO:0007669"/>
    <property type="project" value="UniProtKB-SubCell"/>
</dbReference>
<evidence type="ECO:0000256" key="1">
    <source>
        <dbReference type="ARBA" id="ARBA00004496"/>
    </source>
</evidence>
<dbReference type="PANTHER" id="PTHR46093:SF18">
    <property type="entry name" value="FIBRONECTIN TYPE-III DOMAIN-CONTAINING PROTEIN"/>
    <property type="match status" value="1"/>
</dbReference>
<dbReference type="EMBL" id="JAACJL010000001">
    <property type="protein sequence ID" value="KAF4623262.1"/>
    <property type="molecule type" value="Genomic_DNA"/>
</dbReference>
<dbReference type="FunFam" id="2.120.10.80:FF:000049">
    <property type="entry name" value="Cell polarity protein (Tea1)"/>
    <property type="match status" value="1"/>
</dbReference>
<evidence type="ECO:0000313" key="8">
    <source>
        <dbReference type="Proteomes" id="UP000521872"/>
    </source>
</evidence>
<dbReference type="PANTHER" id="PTHR46093">
    <property type="entry name" value="ACYL-COA-BINDING DOMAIN-CONTAINING PROTEIN 5"/>
    <property type="match status" value="1"/>
</dbReference>
<feature type="region of interest" description="Disordered" evidence="6">
    <location>
        <begin position="11"/>
        <end position="34"/>
    </location>
</feature>
<gene>
    <name evidence="7" type="ORF">D9613_002147</name>
</gene>
<comment type="caution">
    <text evidence="7">The sequence shown here is derived from an EMBL/GenBank/DDBJ whole genome shotgun (WGS) entry which is preliminary data.</text>
</comment>
<dbReference type="InterPro" id="IPR015915">
    <property type="entry name" value="Kelch-typ_b-propeller"/>
</dbReference>
<protein>
    <recommendedName>
        <fullName evidence="9">Galactose oxidase</fullName>
    </recommendedName>
</protein>
<evidence type="ECO:0000256" key="4">
    <source>
        <dbReference type="ARBA" id="ARBA00022737"/>
    </source>
</evidence>
<dbReference type="Gene3D" id="2.120.10.80">
    <property type="entry name" value="Kelch-type beta propeller"/>
    <property type="match status" value="2"/>
</dbReference>
<reference evidence="7 8" key="1">
    <citation type="submission" date="2019-12" db="EMBL/GenBank/DDBJ databases">
        <authorList>
            <person name="Floudas D."/>
            <person name="Bentzer J."/>
            <person name="Ahren D."/>
            <person name="Johansson T."/>
            <person name="Persson P."/>
            <person name="Tunlid A."/>
        </authorList>
    </citation>
    <scope>NUCLEOTIDE SEQUENCE [LARGE SCALE GENOMIC DNA]</scope>
    <source>
        <strain evidence="7 8">CBS 102.39</strain>
    </source>
</reference>
<name>A0A8H4VV27_9AGAR</name>
<evidence type="ECO:0000313" key="7">
    <source>
        <dbReference type="EMBL" id="KAF4623262.1"/>
    </source>
</evidence>
<evidence type="ECO:0000256" key="5">
    <source>
        <dbReference type="ARBA" id="ARBA00023054"/>
    </source>
</evidence>
<evidence type="ECO:0000256" key="6">
    <source>
        <dbReference type="SAM" id="MobiDB-lite"/>
    </source>
</evidence>
<dbReference type="Pfam" id="PF24681">
    <property type="entry name" value="Kelch_KLHDC2_KLHL20_DRC7"/>
    <property type="match status" value="2"/>
</dbReference>
<organism evidence="7 8">
    <name type="scientific">Agrocybe pediades</name>
    <dbReference type="NCBI Taxonomy" id="84607"/>
    <lineage>
        <taxon>Eukaryota</taxon>
        <taxon>Fungi</taxon>
        <taxon>Dikarya</taxon>
        <taxon>Basidiomycota</taxon>
        <taxon>Agaricomycotina</taxon>
        <taxon>Agaricomycetes</taxon>
        <taxon>Agaricomycetidae</taxon>
        <taxon>Agaricales</taxon>
        <taxon>Agaricineae</taxon>
        <taxon>Strophariaceae</taxon>
        <taxon>Agrocybe</taxon>
    </lineage>
</organism>
<keyword evidence="4" id="KW-0677">Repeat</keyword>
<keyword evidence="3" id="KW-0963">Cytoplasm</keyword>
<feature type="compositionally biased region" description="Polar residues" evidence="6">
    <location>
        <begin position="16"/>
        <end position="34"/>
    </location>
</feature>
<sequence>MSLRSLWKKLRKQKQKTPASTPPRSFQVTPSYPWSTRPLDRPSLISDLPHPLPPFPRYGLAITQTTDPKGDLYFVGGLAEDAEDCHLYRITTVDDTASFVQTSGDVPSPRLGHTVALLRNVVILWGGDTNRNTSPNHDNSLYLLNLLTREWTLLKVSSPTPRGRYGHTLTLIGSKLYVFGGQVNQEFFNDIWLFDLNSLKTMPTWDNSHEPATSVRPPPRTTHSSVAFEDQIIMQVPPQIIHKYSHLFLISSFGGTDGKYHYNDTWSFNVNTRVWTELICAGYIPAPRESHAAAVVDGIMYVFGGRGVDSVEIGQLAALNLHTRRWYTFQNMGPEPCPRSGHRMAVVDRLIYILGGDAVNKKPSDDFISAYVLDTKLLKYPNT</sequence>
<keyword evidence="2" id="KW-0880">Kelch repeat</keyword>
<evidence type="ECO:0008006" key="9">
    <source>
        <dbReference type="Google" id="ProtNLM"/>
    </source>
</evidence>
<evidence type="ECO:0000256" key="2">
    <source>
        <dbReference type="ARBA" id="ARBA00022441"/>
    </source>
</evidence>
<keyword evidence="8" id="KW-1185">Reference proteome</keyword>
<accession>A0A8H4VV27</accession>
<comment type="subcellular location">
    <subcellularLocation>
        <location evidence="1">Cytoplasm</location>
    </subcellularLocation>
</comment>